<gene>
    <name evidence="1" type="ORF">BU25DRAFT_252618</name>
</gene>
<sequence length="156" mass="17834">MIFGHRCPQFPVPTVSRRASVTMDGSLLATPRWFVHPWCERCAEHLVLVRPRRADQTKGVLSSPEVHVGRHPCAWPCLRHYRSLGNLGFGAIVRWCFMIVYGERIRIRFLTAPGSNCSFSCSESCEYEVSVSREYLVCLLRASSHCTSKEHLRSPR</sequence>
<reference evidence="1" key="1">
    <citation type="journal article" date="2020" name="Stud. Mycol.">
        <title>101 Dothideomycetes genomes: a test case for predicting lifestyles and emergence of pathogens.</title>
        <authorList>
            <person name="Haridas S."/>
            <person name="Albert R."/>
            <person name="Binder M."/>
            <person name="Bloem J."/>
            <person name="Labutti K."/>
            <person name="Salamov A."/>
            <person name="Andreopoulos B."/>
            <person name="Baker S."/>
            <person name="Barry K."/>
            <person name="Bills G."/>
            <person name="Bluhm B."/>
            <person name="Cannon C."/>
            <person name="Castanera R."/>
            <person name="Culley D."/>
            <person name="Daum C."/>
            <person name="Ezra D."/>
            <person name="Gonzalez J."/>
            <person name="Henrissat B."/>
            <person name="Kuo A."/>
            <person name="Liang C."/>
            <person name="Lipzen A."/>
            <person name="Lutzoni F."/>
            <person name="Magnuson J."/>
            <person name="Mondo S."/>
            <person name="Nolan M."/>
            <person name="Ohm R."/>
            <person name="Pangilinan J."/>
            <person name="Park H.-J."/>
            <person name="Ramirez L."/>
            <person name="Alfaro M."/>
            <person name="Sun H."/>
            <person name="Tritt A."/>
            <person name="Yoshinaga Y."/>
            <person name="Zwiers L.-H."/>
            <person name="Turgeon B."/>
            <person name="Goodwin S."/>
            <person name="Spatafora J."/>
            <person name="Crous P."/>
            <person name="Grigoriev I."/>
        </authorList>
    </citation>
    <scope>NUCLEOTIDE SEQUENCE</scope>
    <source>
        <strain evidence="1">CBS 525.71</strain>
    </source>
</reference>
<name>A0ACB6RGU8_9PLEO</name>
<evidence type="ECO:0000313" key="1">
    <source>
        <dbReference type="EMBL" id="KAF2621171.1"/>
    </source>
</evidence>
<protein>
    <submittedName>
        <fullName evidence="1">Uncharacterized protein</fullName>
    </submittedName>
</protein>
<comment type="caution">
    <text evidence="1">The sequence shown here is derived from an EMBL/GenBank/DDBJ whole genome shotgun (WGS) entry which is preliminary data.</text>
</comment>
<proteinExistence type="predicted"/>
<evidence type="ECO:0000313" key="2">
    <source>
        <dbReference type="Proteomes" id="UP000799754"/>
    </source>
</evidence>
<organism evidence="1 2">
    <name type="scientific">Macroventuria anomochaeta</name>
    <dbReference type="NCBI Taxonomy" id="301207"/>
    <lineage>
        <taxon>Eukaryota</taxon>
        <taxon>Fungi</taxon>
        <taxon>Dikarya</taxon>
        <taxon>Ascomycota</taxon>
        <taxon>Pezizomycotina</taxon>
        <taxon>Dothideomycetes</taxon>
        <taxon>Pleosporomycetidae</taxon>
        <taxon>Pleosporales</taxon>
        <taxon>Pleosporineae</taxon>
        <taxon>Didymellaceae</taxon>
        <taxon>Macroventuria</taxon>
    </lineage>
</organism>
<dbReference type="Proteomes" id="UP000799754">
    <property type="component" value="Unassembled WGS sequence"/>
</dbReference>
<keyword evidence="2" id="KW-1185">Reference proteome</keyword>
<accession>A0ACB6RGU8</accession>
<dbReference type="EMBL" id="MU006760">
    <property type="protein sequence ID" value="KAF2621171.1"/>
    <property type="molecule type" value="Genomic_DNA"/>
</dbReference>